<dbReference type="EMBL" id="JAUJLE010000787">
    <property type="protein sequence ID" value="KAK0950700.1"/>
    <property type="molecule type" value="Genomic_DNA"/>
</dbReference>
<protein>
    <submittedName>
        <fullName evidence="2">Uncharacterized protein</fullName>
    </submittedName>
</protein>
<name>A0AAN6H0T9_9PEZI</name>
<dbReference type="AlphaFoldDB" id="A0AAN6H0T9"/>
<keyword evidence="3" id="KW-1185">Reference proteome</keyword>
<proteinExistence type="predicted"/>
<evidence type="ECO:0000256" key="1">
    <source>
        <dbReference type="SAM" id="Coils"/>
    </source>
</evidence>
<keyword evidence="1" id="KW-0175">Coiled coil</keyword>
<dbReference type="Proteomes" id="UP001175353">
    <property type="component" value="Unassembled WGS sequence"/>
</dbReference>
<organism evidence="2 3">
    <name type="scientific">Friedmanniomyces endolithicus</name>
    <dbReference type="NCBI Taxonomy" id="329885"/>
    <lineage>
        <taxon>Eukaryota</taxon>
        <taxon>Fungi</taxon>
        <taxon>Dikarya</taxon>
        <taxon>Ascomycota</taxon>
        <taxon>Pezizomycotina</taxon>
        <taxon>Dothideomycetes</taxon>
        <taxon>Dothideomycetidae</taxon>
        <taxon>Mycosphaerellales</taxon>
        <taxon>Teratosphaeriaceae</taxon>
        <taxon>Friedmanniomyces</taxon>
    </lineage>
</organism>
<accession>A0AAN6H0T9</accession>
<evidence type="ECO:0000313" key="2">
    <source>
        <dbReference type="EMBL" id="KAK0950700.1"/>
    </source>
</evidence>
<gene>
    <name evidence="2" type="ORF">LTR91_025468</name>
</gene>
<comment type="caution">
    <text evidence="2">The sequence shown here is derived from an EMBL/GenBank/DDBJ whole genome shotgun (WGS) entry which is preliminary data.</text>
</comment>
<reference evidence="2" key="1">
    <citation type="submission" date="2023-06" db="EMBL/GenBank/DDBJ databases">
        <title>Black Yeasts Isolated from many extreme environments.</title>
        <authorList>
            <person name="Coleine C."/>
            <person name="Stajich J.E."/>
            <person name="Selbmann L."/>
        </authorList>
    </citation>
    <scope>NUCLEOTIDE SEQUENCE</scope>
    <source>
        <strain evidence="2">CCFEE 5200</strain>
    </source>
</reference>
<evidence type="ECO:0000313" key="3">
    <source>
        <dbReference type="Proteomes" id="UP001175353"/>
    </source>
</evidence>
<sequence length="190" mass="20042">MPRKSNVLRHSALSVARNSRPILTSAEKRCLLLAPLAVRTTGCAVCTSGVAGVSRCDIRVTAEEFERLKQARSRLLRKLEDARAATSTAIAREQRLMKQLALVDQRAGEAIAVEERDIEELEAREAQEAAAAQVAPGTSLSLPVPPGSLALSPFTWSAMDGLDDGFWDSVGLTAPAVVGSGDTSGLGSSS</sequence>
<feature type="coiled-coil region" evidence="1">
    <location>
        <begin position="62"/>
        <end position="131"/>
    </location>
</feature>